<proteinExistence type="predicted"/>
<evidence type="ECO:0000313" key="2">
    <source>
        <dbReference type="EMBL" id="KAJ5144097.1"/>
    </source>
</evidence>
<comment type="caution">
    <text evidence="2">The sequence shown here is derived from an EMBL/GenBank/DDBJ whole genome shotgun (WGS) entry which is preliminary data.</text>
</comment>
<organism evidence="2 3">
    <name type="scientific">Penicillium bovifimosum</name>
    <dbReference type="NCBI Taxonomy" id="126998"/>
    <lineage>
        <taxon>Eukaryota</taxon>
        <taxon>Fungi</taxon>
        <taxon>Dikarya</taxon>
        <taxon>Ascomycota</taxon>
        <taxon>Pezizomycotina</taxon>
        <taxon>Eurotiomycetes</taxon>
        <taxon>Eurotiomycetidae</taxon>
        <taxon>Eurotiales</taxon>
        <taxon>Aspergillaceae</taxon>
        <taxon>Penicillium</taxon>
    </lineage>
</organism>
<feature type="compositionally biased region" description="Basic and acidic residues" evidence="1">
    <location>
        <begin position="180"/>
        <end position="191"/>
    </location>
</feature>
<feature type="region of interest" description="Disordered" evidence="1">
    <location>
        <begin position="63"/>
        <end position="82"/>
    </location>
</feature>
<dbReference type="Proteomes" id="UP001149079">
    <property type="component" value="Unassembled WGS sequence"/>
</dbReference>
<gene>
    <name evidence="2" type="ORF">N7515_002884</name>
</gene>
<dbReference type="RefSeq" id="XP_056525741.1">
    <property type="nucleotide sequence ID" value="XM_056663628.1"/>
</dbReference>
<reference evidence="2" key="2">
    <citation type="journal article" date="2023" name="IMA Fungus">
        <title>Comparative genomic study of the Penicillium genus elucidates a diverse pangenome and 15 lateral gene transfer events.</title>
        <authorList>
            <person name="Petersen C."/>
            <person name="Sorensen T."/>
            <person name="Nielsen M.R."/>
            <person name="Sondergaard T.E."/>
            <person name="Sorensen J.L."/>
            <person name="Fitzpatrick D.A."/>
            <person name="Frisvad J.C."/>
            <person name="Nielsen K.L."/>
        </authorList>
    </citation>
    <scope>NUCLEOTIDE SEQUENCE</scope>
    <source>
        <strain evidence="2">IBT 22155</strain>
    </source>
</reference>
<accession>A0A9W9HCI8</accession>
<evidence type="ECO:0000313" key="3">
    <source>
        <dbReference type="Proteomes" id="UP001149079"/>
    </source>
</evidence>
<dbReference type="AlphaFoldDB" id="A0A9W9HCI8"/>
<dbReference type="EMBL" id="JAPQKL010000002">
    <property type="protein sequence ID" value="KAJ5144097.1"/>
    <property type="molecule type" value="Genomic_DNA"/>
</dbReference>
<dbReference type="OrthoDB" id="4363173at2759"/>
<feature type="region of interest" description="Disordered" evidence="1">
    <location>
        <begin position="1"/>
        <end position="51"/>
    </location>
</feature>
<name>A0A9W9HCI8_9EURO</name>
<reference evidence="2" key="1">
    <citation type="submission" date="2022-11" db="EMBL/GenBank/DDBJ databases">
        <authorList>
            <person name="Petersen C."/>
        </authorList>
    </citation>
    <scope>NUCLEOTIDE SEQUENCE</scope>
    <source>
        <strain evidence="2">IBT 22155</strain>
    </source>
</reference>
<dbReference type="GeneID" id="81402798"/>
<feature type="region of interest" description="Disordered" evidence="1">
    <location>
        <begin position="178"/>
        <end position="198"/>
    </location>
</feature>
<sequence length="440" mass="49421">MPRRRHAKRSPGALPIPKKRRAEDDSDAGPSKKRKDGDATDAAASKPAPIDVQKLLADLKIDYAKKAPPPNPPILGKKQAWGKAKDGVIKDIERAPKGWNSDEPDLLPDDLDAQIKRCNERIKDGIMPQVYELKLRELEAKQKGRQKLMKENLGLPWPVVKRLDGLREIQEALATGLGRYPKESSDEDKAKHGNQLDAESMSKTARAIVEAYTTGKLQWNPGFVTYWCDGKQLCSPRPFRLDEYRVLHDLNKGHASFWVEGMDICLRIPAIQPQPGQSDPAAAPPAPRRTNTPLSFKCLEDTGASDMLIYNRDVEYLQTLDRDYNGNPHPLPRSLGVCNYGMANGSNVSMAVREFEVNMWDPAKHSYVFADWEAIPVCLRDGEPTVHGRLNGPWVRNRLYCATAPDRTNQLWMFDYNPGTNIPTATTAQMTAPYEMPYLE</sequence>
<evidence type="ECO:0000256" key="1">
    <source>
        <dbReference type="SAM" id="MobiDB-lite"/>
    </source>
</evidence>
<keyword evidence="3" id="KW-1185">Reference proteome</keyword>
<protein>
    <submittedName>
        <fullName evidence="2">Uncharacterized protein</fullName>
    </submittedName>
</protein>